<gene>
    <name evidence="1" type="ORF">P5673_023410</name>
</gene>
<proteinExistence type="predicted"/>
<dbReference type="Proteomes" id="UP001249851">
    <property type="component" value="Unassembled WGS sequence"/>
</dbReference>
<protein>
    <submittedName>
        <fullName evidence="1">Uncharacterized protein</fullName>
    </submittedName>
</protein>
<dbReference type="AlphaFoldDB" id="A0AAD9Q5I9"/>
<sequence>MFCFVPKVEMKSKEGLWRLFYQMKMGRQWILAMEDIDWKTKRSGCNDGLCEGTRQLVGETSKWIGLKY</sequence>
<keyword evidence="2" id="KW-1185">Reference proteome</keyword>
<reference evidence="1" key="2">
    <citation type="journal article" date="2023" name="Science">
        <title>Genomic signatures of disease resistance in endangered staghorn corals.</title>
        <authorList>
            <person name="Vollmer S.V."/>
            <person name="Selwyn J.D."/>
            <person name="Despard B.A."/>
            <person name="Roesel C.L."/>
        </authorList>
    </citation>
    <scope>NUCLEOTIDE SEQUENCE</scope>
    <source>
        <strain evidence="1">K2</strain>
    </source>
</reference>
<dbReference type="EMBL" id="JARQWQ010000065">
    <property type="protein sequence ID" value="KAK2555058.1"/>
    <property type="molecule type" value="Genomic_DNA"/>
</dbReference>
<name>A0AAD9Q5I9_ACRCE</name>
<evidence type="ECO:0000313" key="1">
    <source>
        <dbReference type="EMBL" id="KAK2555058.1"/>
    </source>
</evidence>
<organism evidence="1 2">
    <name type="scientific">Acropora cervicornis</name>
    <name type="common">Staghorn coral</name>
    <dbReference type="NCBI Taxonomy" id="6130"/>
    <lineage>
        <taxon>Eukaryota</taxon>
        <taxon>Metazoa</taxon>
        <taxon>Cnidaria</taxon>
        <taxon>Anthozoa</taxon>
        <taxon>Hexacorallia</taxon>
        <taxon>Scleractinia</taxon>
        <taxon>Astrocoeniina</taxon>
        <taxon>Acroporidae</taxon>
        <taxon>Acropora</taxon>
    </lineage>
</organism>
<accession>A0AAD9Q5I9</accession>
<reference evidence="1" key="1">
    <citation type="journal article" date="2023" name="G3 (Bethesda)">
        <title>Whole genome assembly and annotation of the endangered Caribbean coral Acropora cervicornis.</title>
        <authorList>
            <person name="Selwyn J.D."/>
            <person name="Vollmer S.V."/>
        </authorList>
    </citation>
    <scope>NUCLEOTIDE SEQUENCE</scope>
    <source>
        <strain evidence="1">K2</strain>
    </source>
</reference>
<comment type="caution">
    <text evidence="1">The sequence shown here is derived from an EMBL/GenBank/DDBJ whole genome shotgun (WGS) entry which is preliminary data.</text>
</comment>
<evidence type="ECO:0000313" key="2">
    <source>
        <dbReference type="Proteomes" id="UP001249851"/>
    </source>
</evidence>